<reference evidence="5" key="2">
    <citation type="submission" date="2020-09" db="EMBL/GenBank/DDBJ databases">
        <authorList>
            <person name="Sun Q."/>
            <person name="Ohkuma M."/>
        </authorList>
    </citation>
    <scope>NUCLEOTIDE SEQUENCE</scope>
    <source>
        <strain evidence="5">JCM 19831</strain>
    </source>
</reference>
<gene>
    <name evidence="5" type="ORF">GCM10007977_108330</name>
</gene>
<name>A0A917UF79_9ACTN</name>
<evidence type="ECO:0000256" key="2">
    <source>
        <dbReference type="ARBA" id="ARBA00022801"/>
    </source>
</evidence>
<dbReference type="PANTHER" id="PTHR12649:SF11">
    <property type="entry name" value="PEPTIDYL-TRNA HYDROLASE 2, MITOCHONDRIAL"/>
    <property type="match status" value="1"/>
</dbReference>
<dbReference type="NCBIfam" id="NF003314">
    <property type="entry name" value="PRK04322.1"/>
    <property type="match status" value="1"/>
</dbReference>
<dbReference type="GO" id="GO:0004045">
    <property type="term" value="F:peptidyl-tRNA hydrolase activity"/>
    <property type="evidence" value="ECO:0007669"/>
    <property type="project" value="UniProtKB-EC"/>
</dbReference>
<dbReference type="Gene3D" id="3.40.1490.10">
    <property type="entry name" value="Bit1"/>
    <property type="match status" value="1"/>
</dbReference>
<dbReference type="InterPro" id="IPR023476">
    <property type="entry name" value="Pep_tRNA_hydro_II_dom_sf"/>
</dbReference>
<dbReference type="EMBL" id="BMPI01000120">
    <property type="protein sequence ID" value="GGM88658.1"/>
    <property type="molecule type" value="Genomic_DNA"/>
</dbReference>
<dbReference type="SUPFAM" id="SSF102462">
    <property type="entry name" value="Peptidyl-tRNA hydrolase II"/>
    <property type="match status" value="1"/>
</dbReference>
<protein>
    <recommendedName>
        <fullName evidence="1">peptidyl-tRNA hydrolase</fullName>
        <ecNumber evidence="1">3.1.1.29</ecNumber>
    </recommendedName>
</protein>
<dbReference type="AlphaFoldDB" id="A0A917UF79"/>
<comment type="catalytic activity">
    <reaction evidence="4">
        <text>an N-acyl-L-alpha-aminoacyl-tRNA + H2O = an N-acyl-L-amino acid + a tRNA + H(+)</text>
        <dbReference type="Rhea" id="RHEA:54448"/>
        <dbReference type="Rhea" id="RHEA-COMP:10123"/>
        <dbReference type="Rhea" id="RHEA-COMP:13883"/>
        <dbReference type="ChEBI" id="CHEBI:15377"/>
        <dbReference type="ChEBI" id="CHEBI:15378"/>
        <dbReference type="ChEBI" id="CHEBI:59874"/>
        <dbReference type="ChEBI" id="CHEBI:78442"/>
        <dbReference type="ChEBI" id="CHEBI:138191"/>
        <dbReference type="EC" id="3.1.1.29"/>
    </reaction>
</comment>
<organism evidence="5 6">
    <name type="scientific">Dactylosporangium sucinum</name>
    <dbReference type="NCBI Taxonomy" id="1424081"/>
    <lineage>
        <taxon>Bacteria</taxon>
        <taxon>Bacillati</taxon>
        <taxon>Actinomycetota</taxon>
        <taxon>Actinomycetes</taxon>
        <taxon>Micromonosporales</taxon>
        <taxon>Micromonosporaceae</taxon>
        <taxon>Dactylosporangium</taxon>
    </lineage>
</organism>
<accession>A0A917UF79</accession>
<dbReference type="PANTHER" id="PTHR12649">
    <property type="entry name" value="PEPTIDYL-TRNA HYDROLASE 2"/>
    <property type="match status" value="1"/>
</dbReference>
<keyword evidence="2 5" id="KW-0378">Hydrolase</keyword>
<proteinExistence type="inferred from homology"/>
<dbReference type="Proteomes" id="UP000642070">
    <property type="component" value="Unassembled WGS sequence"/>
</dbReference>
<comment type="caution">
    <text evidence="5">The sequence shown here is derived from an EMBL/GenBank/DDBJ whole genome shotgun (WGS) entry which is preliminary data.</text>
</comment>
<evidence type="ECO:0000256" key="4">
    <source>
        <dbReference type="ARBA" id="ARBA00048707"/>
    </source>
</evidence>
<comment type="similarity">
    <text evidence="3">Belongs to the PTH2 family.</text>
</comment>
<dbReference type="InterPro" id="IPR002833">
    <property type="entry name" value="PTH2"/>
</dbReference>
<dbReference type="RefSeq" id="WP_190257956.1">
    <property type="nucleotide sequence ID" value="NZ_BMPI01000120.1"/>
</dbReference>
<dbReference type="EC" id="3.1.1.29" evidence="1"/>
<evidence type="ECO:0000313" key="5">
    <source>
        <dbReference type="EMBL" id="GGM88658.1"/>
    </source>
</evidence>
<evidence type="ECO:0000256" key="1">
    <source>
        <dbReference type="ARBA" id="ARBA00013260"/>
    </source>
</evidence>
<sequence>MPTKLVLVVRTDLDMGKGKIAAQVAHAAVAAALGTLSTPGFRTWLREGQPKVVLRVSGEDALRQVCADAEAAGLPVQLIQDAGRTQVAAGTATCCAVGPAAVADVDRVTGALPLL</sequence>
<evidence type="ECO:0000313" key="6">
    <source>
        <dbReference type="Proteomes" id="UP000642070"/>
    </source>
</evidence>
<evidence type="ECO:0000256" key="3">
    <source>
        <dbReference type="ARBA" id="ARBA00038050"/>
    </source>
</evidence>
<keyword evidence="6" id="KW-1185">Reference proteome</keyword>
<dbReference type="GO" id="GO:0005829">
    <property type="term" value="C:cytosol"/>
    <property type="evidence" value="ECO:0007669"/>
    <property type="project" value="TreeGrafter"/>
</dbReference>
<dbReference type="Pfam" id="PF01981">
    <property type="entry name" value="PTH2"/>
    <property type="match status" value="1"/>
</dbReference>
<reference evidence="5" key="1">
    <citation type="journal article" date="2014" name="Int. J. Syst. Evol. Microbiol.">
        <title>Complete genome sequence of Corynebacterium casei LMG S-19264T (=DSM 44701T), isolated from a smear-ripened cheese.</title>
        <authorList>
            <consortium name="US DOE Joint Genome Institute (JGI-PGF)"/>
            <person name="Walter F."/>
            <person name="Albersmeier A."/>
            <person name="Kalinowski J."/>
            <person name="Ruckert C."/>
        </authorList>
    </citation>
    <scope>NUCLEOTIDE SEQUENCE</scope>
    <source>
        <strain evidence="5">JCM 19831</strain>
    </source>
</reference>
<dbReference type="NCBIfam" id="TIGR00283">
    <property type="entry name" value="arch_pth2"/>
    <property type="match status" value="1"/>
</dbReference>
<dbReference type="FunFam" id="3.40.1490.10:FF:000001">
    <property type="entry name" value="Peptidyl-tRNA hydrolase 2"/>
    <property type="match status" value="1"/>
</dbReference>